<evidence type="ECO:0000313" key="2">
    <source>
        <dbReference type="EMBL" id="PLZ99002.1"/>
    </source>
</evidence>
<dbReference type="Gene3D" id="3.50.50.60">
    <property type="entry name" value="FAD/NAD(P)-binding domain"/>
    <property type="match status" value="1"/>
</dbReference>
<name>A0A2N6KHU5_9CYAN</name>
<dbReference type="PANTHER" id="PTHR43422:SF3">
    <property type="entry name" value="THIAMINE THIAZOLE SYNTHASE"/>
    <property type="match status" value="1"/>
</dbReference>
<dbReference type="InterPro" id="IPR036188">
    <property type="entry name" value="FAD/NAD-bd_sf"/>
</dbReference>
<dbReference type="Pfam" id="PF01494">
    <property type="entry name" value="FAD_binding_3"/>
    <property type="match status" value="1"/>
</dbReference>
<dbReference type="SUPFAM" id="SSF51905">
    <property type="entry name" value="FAD/NAD(P)-binding domain"/>
    <property type="match status" value="1"/>
</dbReference>
<dbReference type="Proteomes" id="UP000235025">
    <property type="component" value="Unassembled WGS sequence"/>
</dbReference>
<evidence type="ECO:0000259" key="1">
    <source>
        <dbReference type="Pfam" id="PF01494"/>
    </source>
</evidence>
<gene>
    <name evidence="2" type="ORF">CEN50_08990</name>
</gene>
<organism evidence="2 3">
    <name type="scientific">Fischerella thermalis CCMEE 5268</name>
    <dbReference type="NCBI Taxonomy" id="2019662"/>
    <lineage>
        <taxon>Bacteria</taxon>
        <taxon>Bacillati</taxon>
        <taxon>Cyanobacteriota</taxon>
        <taxon>Cyanophyceae</taxon>
        <taxon>Nostocales</taxon>
        <taxon>Hapalosiphonaceae</taxon>
        <taxon>Fischerella</taxon>
    </lineage>
</organism>
<dbReference type="GO" id="GO:0071949">
    <property type="term" value="F:FAD binding"/>
    <property type="evidence" value="ECO:0007669"/>
    <property type="project" value="InterPro"/>
</dbReference>
<dbReference type="AlphaFoldDB" id="A0A2N6KHU5"/>
<feature type="domain" description="FAD-binding" evidence="1">
    <location>
        <begin position="13"/>
        <end position="355"/>
    </location>
</feature>
<dbReference type="EMBL" id="NMQA01000095">
    <property type="protein sequence ID" value="PLZ99002.1"/>
    <property type="molecule type" value="Genomic_DNA"/>
</dbReference>
<sequence length="457" mass="51625">METQQKTRNGNHAIVIGSGMAGLLSARILTEHFERVTVVERDRLPQQPEIRQGVPQANHVHALLTQGYRILEEWFPGIEEKLIAAGAPCVNWAMESCFFHAWGCAKRSSSDLITRTCSRPFLEWVVRGYLSSDRQVEFLSATQVKGLLTDASNSRVTGIKLRCLDDAEPQELTSDLVVDASGRNSQLPKWLEEIGYQSPSETVINSFLGYSTCWYELPENLQADWKVLYVTSKPPDDKRGGAIFPVEGNRWGVILVGISRDYPPTDETGFIEFARSLRTPEIYEFLKDAKPVSPIYGYRRTENCWRHYEKLTRIPDGLVAIGDAVCSFNPVYGQGMTTAALGALTLQDCLQKQYQNNQHSLTGLTKRFQKQLVKVLETPWLMATGEDFRWETTEGGKPNQITRLMHQYMDRLLQLSVSDPNIYGSFLEVMHMTKQPASLFAPNLLLRVLKNIGTNSN</sequence>
<accession>A0A2N6KHU5</accession>
<reference evidence="2 3" key="1">
    <citation type="submission" date="2017-07" db="EMBL/GenBank/DDBJ databases">
        <title>Genomes of Fischerella (Mastigocladus) sp. strains.</title>
        <authorList>
            <person name="Miller S.R."/>
        </authorList>
    </citation>
    <scope>NUCLEOTIDE SEQUENCE [LARGE SCALE GENOMIC DNA]</scope>
    <source>
        <strain evidence="2 3">CCMEE 5268</strain>
    </source>
</reference>
<dbReference type="InterPro" id="IPR002938">
    <property type="entry name" value="FAD-bd"/>
</dbReference>
<comment type="caution">
    <text evidence="2">The sequence shown here is derived from an EMBL/GenBank/DDBJ whole genome shotgun (WGS) entry which is preliminary data.</text>
</comment>
<dbReference type="PANTHER" id="PTHR43422">
    <property type="entry name" value="THIAMINE THIAZOLE SYNTHASE"/>
    <property type="match status" value="1"/>
</dbReference>
<evidence type="ECO:0000313" key="3">
    <source>
        <dbReference type="Proteomes" id="UP000235025"/>
    </source>
</evidence>
<proteinExistence type="predicted"/>
<protein>
    <submittedName>
        <fullName evidence="2">2-polyprenyl-6-methoxyphenol hydroxylase-like oxidoreductase</fullName>
    </submittedName>
</protein>